<keyword evidence="6" id="KW-1185">Reference proteome</keyword>
<feature type="domain" description="Peptidase family U32 C-terminal" evidence="4">
    <location>
        <begin position="317"/>
        <end position="397"/>
    </location>
</feature>
<dbReference type="Gene3D" id="2.40.30.10">
    <property type="entry name" value="Translation factors"/>
    <property type="match status" value="1"/>
</dbReference>
<gene>
    <name evidence="5" type="ORF">GSF08_04300</name>
</gene>
<evidence type="ECO:0000259" key="4">
    <source>
        <dbReference type="Pfam" id="PF16325"/>
    </source>
</evidence>
<dbReference type="Pfam" id="PF16325">
    <property type="entry name" value="Peptidase_U32_C"/>
    <property type="match status" value="1"/>
</dbReference>
<evidence type="ECO:0000256" key="2">
    <source>
        <dbReference type="ARBA" id="ARBA00022801"/>
    </source>
</evidence>
<comment type="similarity">
    <text evidence="3">Belongs to the peptidase U32 family.</text>
</comment>
<sequence>MKKIELLSPAGDLERLKIAVRYGADAVYIGGKKFSLRSRASNFDIEDIAEGVKFAKQYGAHIHVTVNMLPHEDDLEGLEAYLKDLERVGVTAVIAASPYIAKCAKRLAPKLEVHVSTQHSSTNSKAVAYWQKQGMDRVVLARELTLAQIQETASKSSLPLEVFIHGGMCISYSGRCTLSNNMTNRDANRGGCAQSCRWQYELYDAGKALHDPADLFSMSSKDLMAAPYIPDLIDAGIASLKIEGRMKSVYYIATLVKTYRMFIDEYYDKGAISAERMNWYRSEFAKAENRPTSCGFYEGMPKVSGHLYDHNRAVVGQEFIGYVWDYDPKRGLAKVEVRNHFRRGENIEVFGPSLTNEPAEITNLYDEEGNLVEVANKPTQILYMELPFAVSRHDMIRKRRNDHEIK</sequence>
<dbReference type="PANTHER" id="PTHR30217">
    <property type="entry name" value="PEPTIDASE U32 FAMILY"/>
    <property type="match status" value="1"/>
</dbReference>
<keyword evidence="2" id="KW-0378">Hydrolase</keyword>
<reference evidence="5 6" key="1">
    <citation type="submission" date="2019-12" db="EMBL/GenBank/DDBJ databases">
        <authorList>
            <person name="Yang R."/>
        </authorList>
    </citation>
    <scope>NUCLEOTIDE SEQUENCE [LARGE SCALE GENOMIC DNA]</scope>
    <source>
        <strain evidence="5 6">DONG20-135</strain>
    </source>
</reference>
<dbReference type="EMBL" id="WUUQ01000001">
    <property type="protein sequence ID" value="MXQ73155.1"/>
    <property type="molecule type" value="Genomic_DNA"/>
</dbReference>
<dbReference type="PANTHER" id="PTHR30217:SF6">
    <property type="entry name" value="TRNA HYDROXYLATION PROTEIN P"/>
    <property type="match status" value="1"/>
</dbReference>
<evidence type="ECO:0000313" key="6">
    <source>
        <dbReference type="Proteomes" id="UP000434036"/>
    </source>
</evidence>
<dbReference type="InterPro" id="IPR001539">
    <property type="entry name" value="Peptidase_U32"/>
</dbReference>
<evidence type="ECO:0000256" key="1">
    <source>
        <dbReference type="ARBA" id="ARBA00022670"/>
    </source>
</evidence>
<comment type="caution">
    <text evidence="5">The sequence shown here is derived from an EMBL/GenBank/DDBJ whole genome shotgun (WGS) entry which is preliminary data.</text>
</comment>
<organism evidence="5 6">
    <name type="scientific">Copranaerobaculum intestinale</name>
    <dbReference type="NCBI Taxonomy" id="2692629"/>
    <lineage>
        <taxon>Bacteria</taxon>
        <taxon>Bacillati</taxon>
        <taxon>Bacillota</taxon>
        <taxon>Erysipelotrichia</taxon>
        <taxon>Erysipelotrichales</taxon>
        <taxon>Erysipelotrichaceae</taxon>
        <taxon>Copranaerobaculum</taxon>
    </lineage>
</organism>
<dbReference type="RefSeq" id="WP_160624574.1">
    <property type="nucleotide sequence ID" value="NZ_WUUQ01000001.1"/>
</dbReference>
<proteinExistence type="inferred from homology"/>
<dbReference type="GO" id="GO:0006508">
    <property type="term" value="P:proteolysis"/>
    <property type="evidence" value="ECO:0007669"/>
    <property type="project" value="UniProtKB-KW"/>
</dbReference>
<dbReference type="InterPro" id="IPR051454">
    <property type="entry name" value="RNA/ubiquinone_mod_enzymes"/>
</dbReference>
<evidence type="ECO:0000313" key="5">
    <source>
        <dbReference type="EMBL" id="MXQ73155.1"/>
    </source>
</evidence>
<name>A0A6N8U6K3_9FIRM</name>
<dbReference type="GO" id="GO:0008233">
    <property type="term" value="F:peptidase activity"/>
    <property type="evidence" value="ECO:0007669"/>
    <property type="project" value="UniProtKB-KW"/>
</dbReference>
<dbReference type="AlphaFoldDB" id="A0A6N8U6K3"/>
<dbReference type="Proteomes" id="UP000434036">
    <property type="component" value="Unassembled WGS sequence"/>
</dbReference>
<keyword evidence="1 5" id="KW-0645">Protease</keyword>
<protein>
    <submittedName>
        <fullName evidence="5">Collagenase-like protease</fullName>
    </submittedName>
</protein>
<dbReference type="InterPro" id="IPR032525">
    <property type="entry name" value="Peptidase_U32_C"/>
</dbReference>
<reference evidence="5 6" key="2">
    <citation type="submission" date="2020-01" db="EMBL/GenBank/DDBJ databases">
        <title>Clostridiaceae sp. nov. isolated from the gut of human by culturomics.</title>
        <authorList>
            <person name="Chang Y."/>
        </authorList>
    </citation>
    <scope>NUCLEOTIDE SEQUENCE [LARGE SCALE GENOMIC DNA]</scope>
    <source>
        <strain evidence="5 6">DONG20-135</strain>
    </source>
</reference>
<accession>A0A6N8U6K3</accession>
<evidence type="ECO:0000256" key="3">
    <source>
        <dbReference type="ARBA" id="ARBA00038374"/>
    </source>
</evidence>
<dbReference type="Pfam" id="PF01136">
    <property type="entry name" value="Peptidase_U32"/>
    <property type="match status" value="1"/>
</dbReference>